<evidence type="ECO:0000313" key="3">
    <source>
        <dbReference type="Proteomes" id="UP000566819"/>
    </source>
</evidence>
<feature type="domain" description="Heterokaryon incompatibility" evidence="1">
    <location>
        <begin position="173"/>
        <end position="288"/>
    </location>
</feature>
<sequence>MTLCNVCEALDLSEDEVELGEYSEILAKANASCESCKFFTDILASSNRWSDELDKLPGRFVFLNSLRLDVRTPEQVENGHGSWSCDDLLFDVCVSENFSGPPDPDVDCRRIIPADPMDEQCFIQIKSWLEECSGHECCAKSKAVPLPKRIIEIPADPEAKPQLILSEGEIGSYLVASYCSDETEISQEGEYRIGHDIGLQTLPKSFTDAITITRHLGFKYLWIPTICIQQSNPLDVAQETSRFVSTYGQASLMIAATHGKNTDSGILHSRTIYYSPALGLNKDKYLRQKLLRWKWDTIERGSFLASQAQALQKRILAPRIVHFTQRQIVWECAGGWKFEASGIEDKKYGSGQVRMHYRKGFVQPFVTSALQPSDSKPTEGIEDEGAAISKRATKHEAWHQCVVELSDTSVPNPSDKLPLLAGLASILDDGSMGKYLAGIWSKDIGVGLAWSRAHGMLTRTPLYRAPSWSPASVDGRISSSFLNWTTTMLQDQAADPGWMDKYGPKLVETHMIPQDPEHPYMGVLEGSYIKVEANCMRFPKLMEYLEDDRESRVFSVQLLLDSSWIFDCPCCSHIKTSDEERSAESKKFQKGMGHHVLMIVEGDGWKEKNKSSVFLLVLNAVEGREGEFTRIGVLWIQLQH</sequence>
<keyword evidence="3" id="KW-1185">Reference proteome</keyword>
<comment type="caution">
    <text evidence="2">The sequence shown here is derived from an EMBL/GenBank/DDBJ whole genome shotgun (WGS) entry which is preliminary data.</text>
</comment>
<dbReference type="EMBL" id="JAAMPI010000597">
    <property type="protein sequence ID" value="KAF4630042.1"/>
    <property type="molecule type" value="Genomic_DNA"/>
</dbReference>
<dbReference type="PANTHER" id="PTHR33112">
    <property type="entry name" value="DOMAIN PROTEIN, PUTATIVE-RELATED"/>
    <property type="match status" value="1"/>
</dbReference>
<dbReference type="Pfam" id="PF06985">
    <property type="entry name" value="HET"/>
    <property type="match status" value="1"/>
</dbReference>
<organism evidence="2 3">
    <name type="scientific">Cudoniella acicularis</name>
    <dbReference type="NCBI Taxonomy" id="354080"/>
    <lineage>
        <taxon>Eukaryota</taxon>
        <taxon>Fungi</taxon>
        <taxon>Dikarya</taxon>
        <taxon>Ascomycota</taxon>
        <taxon>Pezizomycotina</taxon>
        <taxon>Leotiomycetes</taxon>
        <taxon>Helotiales</taxon>
        <taxon>Tricladiaceae</taxon>
        <taxon>Cudoniella</taxon>
    </lineage>
</organism>
<dbReference type="Proteomes" id="UP000566819">
    <property type="component" value="Unassembled WGS sequence"/>
</dbReference>
<gene>
    <name evidence="2" type="ORF">G7Y89_g8111</name>
</gene>
<proteinExistence type="predicted"/>
<dbReference type="OrthoDB" id="5125733at2759"/>
<dbReference type="InterPro" id="IPR010730">
    <property type="entry name" value="HET"/>
</dbReference>
<dbReference type="PANTHER" id="PTHR33112:SF16">
    <property type="entry name" value="HETEROKARYON INCOMPATIBILITY DOMAIN-CONTAINING PROTEIN"/>
    <property type="match status" value="1"/>
</dbReference>
<evidence type="ECO:0000259" key="1">
    <source>
        <dbReference type="Pfam" id="PF06985"/>
    </source>
</evidence>
<accession>A0A8H4W1D2</accession>
<protein>
    <recommendedName>
        <fullName evidence="1">Heterokaryon incompatibility domain-containing protein</fullName>
    </recommendedName>
</protein>
<name>A0A8H4W1D2_9HELO</name>
<evidence type="ECO:0000313" key="2">
    <source>
        <dbReference type="EMBL" id="KAF4630042.1"/>
    </source>
</evidence>
<reference evidence="2 3" key="1">
    <citation type="submission" date="2020-03" db="EMBL/GenBank/DDBJ databases">
        <title>Draft Genome Sequence of Cudoniella acicularis.</title>
        <authorList>
            <person name="Buettner E."/>
            <person name="Kellner H."/>
        </authorList>
    </citation>
    <scope>NUCLEOTIDE SEQUENCE [LARGE SCALE GENOMIC DNA]</scope>
    <source>
        <strain evidence="2 3">DSM 108380</strain>
    </source>
</reference>
<dbReference type="AlphaFoldDB" id="A0A8H4W1D2"/>